<organism evidence="2 3">
    <name type="scientific">Colletotrichum plurivorum</name>
    <dbReference type="NCBI Taxonomy" id="2175906"/>
    <lineage>
        <taxon>Eukaryota</taxon>
        <taxon>Fungi</taxon>
        <taxon>Dikarya</taxon>
        <taxon>Ascomycota</taxon>
        <taxon>Pezizomycotina</taxon>
        <taxon>Sordariomycetes</taxon>
        <taxon>Hypocreomycetidae</taxon>
        <taxon>Glomerellales</taxon>
        <taxon>Glomerellaceae</taxon>
        <taxon>Colletotrichum</taxon>
        <taxon>Colletotrichum orchidearum species complex</taxon>
    </lineage>
</organism>
<name>A0A8H6JQP3_9PEZI</name>
<protein>
    <submittedName>
        <fullName evidence="2">Uncharacterized protein</fullName>
    </submittedName>
</protein>
<keyword evidence="3" id="KW-1185">Reference proteome</keyword>
<dbReference type="EMBL" id="WIGO01000318">
    <property type="protein sequence ID" value="KAF6817390.1"/>
    <property type="molecule type" value="Genomic_DNA"/>
</dbReference>
<reference evidence="2" key="1">
    <citation type="journal article" date="2020" name="Phytopathology">
        <title>Genome Sequence Resources of Colletotrichum truncatum, C. plurivorum, C. musicola, and C. sojae: Four Species Pathogenic to Soybean (Glycine max).</title>
        <authorList>
            <person name="Rogerio F."/>
            <person name="Boufleur T.R."/>
            <person name="Ciampi-Guillardi M."/>
            <person name="Sukno S.A."/>
            <person name="Thon M.R."/>
            <person name="Massola Junior N.S."/>
            <person name="Baroncelli R."/>
        </authorList>
    </citation>
    <scope>NUCLEOTIDE SEQUENCE</scope>
    <source>
        <strain evidence="2">LFN00145</strain>
    </source>
</reference>
<dbReference type="Proteomes" id="UP000654918">
    <property type="component" value="Unassembled WGS sequence"/>
</dbReference>
<dbReference type="AlphaFoldDB" id="A0A8H6JQP3"/>
<proteinExistence type="predicted"/>
<accession>A0A8H6JQP3</accession>
<feature type="region of interest" description="Disordered" evidence="1">
    <location>
        <begin position="36"/>
        <end position="58"/>
    </location>
</feature>
<feature type="region of interest" description="Disordered" evidence="1">
    <location>
        <begin position="1"/>
        <end position="24"/>
    </location>
</feature>
<feature type="region of interest" description="Disordered" evidence="1">
    <location>
        <begin position="82"/>
        <end position="115"/>
    </location>
</feature>
<gene>
    <name evidence="2" type="ORF">CPLU01_13591</name>
</gene>
<evidence type="ECO:0000313" key="3">
    <source>
        <dbReference type="Proteomes" id="UP000654918"/>
    </source>
</evidence>
<evidence type="ECO:0000256" key="1">
    <source>
        <dbReference type="SAM" id="MobiDB-lite"/>
    </source>
</evidence>
<evidence type="ECO:0000313" key="2">
    <source>
        <dbReference type="EMBL" id="KAF6817390.1"/>
    </source>
</evidence>
<sequence length="135" mass="14592">MAKHHPSISISHPPGAQALDFGNGTLPQPWHELSNARAPGCIFPPPKRPSRKKVSQGRVSARITFDKLTLFDAYVRVRKRQTGLTQAPVRAAPAPSPSWQAGGTEPPQPLSASAAASVQRACALRRLFFNLHSRG</sequence>
<comment type="caution">
    <text evidence="2">The sequence shown here is derived from an EMBL/GenBank/DDBJ whole genome shotgun (WGS) entry which is preliminary data.</text>
</comment>